<name>A0AAP2ZBK9_9EURY</name>
<dbReference type="Proteomes" id="UP001321047">
    <property type="component" value="Unassembled WGS sequence"/>
</dbReference>
<evidence type="ECO:0000256" key="1">
    <source>
        <dbReference type="SAM" id="Coils"/>
    </source>
</evidence>
<dbReference type="EMBL" id="JAOPJZ010000034">
    <property type="protein sequence ID" value="MCU4754232.1"/>
    <property type="molecule type" value="Genomic_DNA"/>
</dbReference>
<keyword evidence="2" id="KW-0812">Transmembrane</keyword>
<feature type="coiled-coil region" evidence="1">
    <location>
        <begin position="30"/>
        <end position="57"/>
    </location>
</feature>
<protein>
    <submittedName>
        <fullName evidence="3">Uncharacterized protein</fullName>
    </submittedName>
</protein>
<comment type="caution">
    <text evidence="3">The sequence shown here is derived from an EMBL/GenBank/DDBJ whole genome shotgun (WGS) entry which is preliminary data.</text>
</comment>
<dbReference type="RefSeq" id="WP_342810534.1">
    <property type="nucleotide sequence ID" value="NZ_JAOPJZ010000034.1"/>
</dbReference>
<organism evidence="3 4">
    <name type="scientific">Natronosalvus hydrolyticus</name>
    <dbReference type="NCBI Taxonomy" id="2979988"/>
    <lineage>
        <taxon>Archaea</taxon>
        <taxon>Methanobacteriati</taxon>
        <taxon>Methanobacteriota</taxon>
        <taxon>Stenosarchaea group</taxon>
        <taxon>Halobacteria</taxon>
        <taxon>Halobacteriales</taxon>
        <taxon>Natrialbaceae</taxon>
        <taxon>Natronosalvus</taxon>
    </lineage>
</organism>
<reference evidence="3 4" key="1">
    <citation type="submission" date="2022-09" db="EMBL/GenBank/DDBJ databases">
        <title>Enrichment on poylsaccharides allowed isolation of novel metabolic and taxonomic groups of Haloarchaea.</title>
        <authorList>
            <person name="Sorokin D.Y."/>
            <person name="Elcheninov A.G."/>
            <person name="Khizhniak T.V."/>
            <person name="Kolganova T.V."/>
            <person name="Kublanov I.V."/>
        </authorList>
    </citation>
    <scope>NUCLEOTIDE SEQUENCE [LARGE SCALE GENOMIC DNA]</scope>
    <source>
        <strain evidence="3 4">AArc-curdl1</strain>
    </source>
</reference>
<keyword evidence="1" id="KW-0175">Coiled coil</keyword>
<feature type="transmembrane region" description="Helical" evidence="2">
    <location>
        <begin position="6"/>
        <end position="30"/>
    </location>
</feature>
<keyword evidence="4" id="KW-1185">Reference proteome</keyword>
<sequence>MSEISMPVGLLDTLIPLVVGIIVTLIGILYRRLIGRVDDIEDDVDELSEEHTRIHQKVDTVFSWAFGNDEDATDRGLSGDIDHNFSELTAQLEDLEDRLDERHSEIRDRVRDLINVLHDEESLEFEREDMN</sequence>
<dbReference type="AlphaFoldDB" id="A0AAP2ZBK9"/>
<evidence type="ECO:0000256" key="2">
    <source>
        <dbReference type="SAM" id="Phobius"/>
    </source>
</evidence>
<proteinExistence type="predicted"/>
<keyword evidence="2" id="KW-1133">Transmembrane helix</keyword>
<gene>
    <name evidence="3" type="ORF">OB919_19990</name>
</gene>
<accession>A0AAP2ZBK9</accession>
<evidence type="ECO:0000313" key="4">
    <source>
        <dbReference type="Proteomes" id="UP001321047"/>
    </source>
</evidence>
<evidence type="ECO:0000313" key="3">
    <source>
        <dbReference type="EMBL" id="MCU4754232.1"/>
    </source>
</evidence>
<keyword evidence="2" id="KW-0472">Membrane</keyword>